<dbReference type="InterPro" id="IPR055298">
    <property type="entry name" value="AtLOH3-like"/>
</dbReference>
<reference evidence="3" key="1">
    <citation type="submission" date="2020-05" db="EMBL/GenBank/DDBJ databases">
        <title>WGS assembly of Panicum virgatum.</title>
        <authorList>
            <person name="Lovell J.T."/>
            <person name="Jenkins J."/>
            <person name="Shu S."/>
            <person name="Juenger T.E."/>
            <person name="Schmutz J."/>
        </authorList>
    </citation>
    <scope>NUCLEOTIDE SEQUENCE</scope>
    <source>
        <strain evidence="3">AP13</strain>
    </source>
</reference>
<feature type="region of interest" description="Disordered" evidence="1">
    <location>
        <begin position="1"/>
        <end position="116"/>
    </location>
</feature>
<dbReference type="AlphaFoldDB" id="A0A8T0R3R1"/>
<evidence type="ECO:0000313" key="3">
    <source>
        <dbReference type="EMBL" id="KAG2580257.1"/>
    </source>
</evidence>
<organism evidence="3 4">
    <name type="scientific">Panicum virgatum</name>
    <name type="common">Blackwell switchgrass</name>
    <dbReference type="NCBI Taxonomy" id="38727"/>
    <lineage>
        <taxon>Eukaryota</taxon>
        <taxon>Viridiplantae</taxon>
        <taxon>Streptophyta</taxon>
        <taxon>Embryophyta</taxon>
        <taxon>Tracheophyta</taxon>
        <taxon>Spermatophyta</taxon>
        <taxon>Magnoliopsida</taxon>
        <taxon>Liliopsida</taxon>
        <taxon>Poales</taxon>
        <taxon>Poaceae</taxon>
        <taxon>PACMAD clade</taxon>
        <taxon>Panicoideae</taxon>
        <taxon>Panicodae</taxon>
        <taxon>Paniceae</taxon>
        <taxon>Panicinae</taxon>
        <taxon>Panicum</taxon>
        <taxon>Panicum sect. Hiantes</taxon>
    </lineage>
</organism>
<dbReference type="Pfam" id="PF14291">
    <property type="entry name" value="DUF4371"/>
    <property type="match status" value="1"/>
</dbReference>
<evidence type="ECO:0000256" key="1">
    <source>
        <dbReference type="SAM" id="MobiDB-lite"/>
    </source>
</evidence>
<name>A0A8T0R3R1_PANVG</name>
<dbReference type="SMART" id="SM00597">
    <property type="entry name" value="ZnF_TTF"/>
    <property type="match status" value="1"/>
</dbReference>
<evidence type="ECO:0000313" key="4">
    <source>
        <dbReference type="Proteomes" id="UP000823388"/>
    </source>
</evidence>
<dbReference type="Pfam" id="PF05699">
    <property type="entry name" value="Dimer_Tnp_hAT"/>
    <property type="match status" value="1"/>
</dbReference>
<dbReference type="EMBL" id="CM029048">
    <property type="protein sequence ID" value="KAG2580257.1"/>
    <property type="molecule type" value="Genomic_DNA"/>
</dbReference>
<dbReference type="PANTHER" id="PTHR11697:SF230">
    <property type="entry name" value="ZINC FINGER, MYM DOMAIN CONTAINING 1"/>
    <property type="match status" value="1"/>
</dbReference>
<feature type="compositionally biased region" description="Acidic residues" evidence="1">
    <location>
        <begin position="84"/>
        <end position="97"/>
    </location>
</feature>
<sequence>MKRKRGGSAATDLRSFLQRAAAKKKPPEAEVVSPPTNENQMQIVVFQGQSTSGSGRNTIPLEAERDEQQQQPPANPSIIKDDEFMPIDESDSGDVDDSNYNIEHDPGLRPPISSYPVNDKDSVRRSYIALGPCQPRMKRELFPQHECGGMRRFQPKWFDEFKWLEYSMHTGAAYCFVCYLFKDSSKYPGGDAFVNEGFRNWNMKCRIRRHVGAINSAHNEAEEKYNLFMKPRTSIRESIGSNSADFKAQYLARLTWSLKCISYLLRQGLAFRGHNEGKDSNNQGNFRELLAWLAGNFEEVNMVVLENAPHNCQMIDHKIQKQLIAACAHETTKFIIEELGDECFAILADESSDAYQQEQLSLCLRYVNKNGEPVERFLGLVHVEDTTSLTLKQAIQSLLIKYQLPLSKIRGQGYDGASNMKGHVNGLKKLIMEESSSAYYVHCFAHQLQLTLVAVAKENIDCQWFFGQLAYLLNVLDMSCKKIRMLRIAQAEYMIEALKLGEIETGQGLNQEMGLARPGDTRWGSHYRTVMHVIHLYPSIKKVLFRVGKEGKGVEALGAQTMLRVFTSFEFVFLLHMMNEIFGYTNDLCNALQKREQDIVNAMDLLELTKVELDVLRRDAGWEEFIKNVTSFCQKHKVKVVDMDGKYIPIQRSAKFYRGATNYHRFHADMFLGVIDRQLQELNSRFDEVNTELLRCMAAFNPANSFSAFDNEKLVKLAGFYPHDFDFQERNQLRFQLHNYINDVRNDENFKNLRSLADLSMMLVKRDMVSRYDIVYKLLKLVLVLPVATAGVERIFSAMNTIKNKLRSKMGQDFLNNCLTTFIEREFFLQAKDEDIINYFQAMKDRKVNL</sequence>
<protein>
    <recommendedName>
        <fullName evidence="2">TTF-type domain-containing protein</fullName>
    </recommendedName>
</protein>
<comment type="caution">
    <text evidence="3">The sequence shown here is derived from an EMBL/GenBank/DDBJ whole genome shotgun (WGS) entry which is preliminary data.</text>
</comment>
<dbReference type="InterPro" id="IPR025398">
    <property type="entry name" value="DUF4371"/>
</dbReference>
<evidence type="ECO:0000259" key="2">
    <source>
        <dbReference type="SMART" id="SM00597"/>
    </source>
</evidence>
<dbReference type="PANTHER" id="PTHR11697">
    <property type="entry name" value="GENERAL TRANSCRIPTION FACTOR 2-RELATED ZINC FINGER PROTEIN"/>
    <property type="match status" value="1"/>
</dbReference>
<gene>
    <name evidence="3" type="ORF">PVAP13_6NG329050</name>
</gene>
<dbReference type="SUPFAM" id="SSF53098">
    <property type="entry name" value="Ribonuclease H-like"/>
    <property type="match status" value="1"/>
</dbReference>
<dbReference type="InterPro" id="IPR008906">
    <property type="entry name" value="HATC_C_dom"/>
</dbReference>
<feature type="domain" description="TTF-type" evidence="2">
    <location>
        <begin position="149"/>
        <end position="245"/>
    </location>
</feature>
<dbReference type="Proteomes" id="UP000823388">
    <property type="component" value="Chromosome 6N"/>
</dbReference>
<dbReference type="GO" id="GO:0046983">
    <property type="term" value="F:protein dimerization activity"/>
    <property type="evidence" value="ECO:0007669"/>
    <property type="project" value="InterPro"/>
</dbReference>
<dbReference type="InterPro" id="IPR006580">
    <property type="entry name" value="Znf_TTF"/>
</dbReference>
<accession>A0A8T0R3R1</accession>
<feature type="compositionally biased region" description="Polar residues" evidence="1">
    <location>
        <begin position="34"/>
        <end position="57"/>
    </location>
</feature>
<dbReference type="InterPro" id="IPR012337">
    <property type="entry name" value="RNaseH-like_sf"/>
</dbReference>
<proteinExistence type="predicted"/>
<keyword evidence="4" id="KW-1185">Reference proteome</keyword>